<protein>
    <submittedName>
        <fullName evidence="1">Uncharacterized protein</fullName>
    </submittedName>
</protein>
<keyword evidence="2" id="KW-1185">Reference proteome</keyword>
<reference evidence="1 2" key="1">
    <citation type="submission" date="2021-01" db="EMBL/GenBank/DDBJ databases">
        <title>Actinoplanes sp. nov. LDG1-06 isolated from lichen.</title>
        <authorList>
            <person name="Saeng-In P."/>
            <person name="Phongsopitanun W."/>
            <person name="Kanchanasin P."/>
            <person name="Yuki M."/>
            <person name="Kudo T."/>
            <person name="Ohkuma M."/>
            <person name="Tanasupawat S."/>
        </authorList>
    </citation>
    <scope>NUCLEOTIDE SEQUENCE [LARGE SCALE GENOMIC DNA]</scope>
    <source>
        <strain evidence="1 2">LDG1-06</strain>
    </source>
</reference>
<comment type="caution">
    <text evidence="1">The sequence shown here is derived from an EMBL/GenBank/DDBJ whole genome shotgun (WGS) entry which is preliminary data.</text>
</comment>
<dbReference type="Proteomes" id="UP000632138">
    <property type="component" value="Unassembled WGS sequence"/>
</dbReference>
<proteinExistence type="predicted"/>
<evidence type="ECO:0000313" key="1">
    <source>
        <dbReference type="EMBL" id="MBM2621093.1"/>
    </source>
</evidence>
<accession>A0ABS2AMU5</accession>
<name>A0ABS2AMU5_9ACTN</name>
<organism evidence="1 2">
    <name type="scientific">Paractinoplanes ovalisporus</name>
    <dbReference type="NCBI Taxonomy" id="2810368"/>
    <lineage>
        <taxon>Bacteria</taxon>
        <taxon>Bacillati</taxon>
        <taxon>Actinomycetota</taxon>
        <taxon>Actinomycetes</taxon>
        <taxon>Micromonosporales</taxon>
        <taxon>Micromonosporaceae</taxon>
        <taxon>Paractinoplanes</taxon>
    </lineage>
</organism>
<sequence length="345" mass="38417">MNRPDLYFSLIHARTPFPNQWVERFYRRLDEEVRSRAEPVPGLRPGSLFFATEGEARLALAGSPPGVRVLVPLYTREFLHDPPPDFSDHLYRRAEPGELPFVHPVLWDTYVPARTVGGLAQARSLGNSVQEYADCGMAALCRLNAYAVELRQLVQLLAERIVHAAQNPDQAPEWTRGEPTQEPGAPEARFIVYLVRRPGAGAEWAPFGPEPGVLGDWARRAAQRLILLPELVDYLTAPAIPAGGVPRAAGVVLLDPIALDEPVARQKIKRLFERLPAWISVVLVIGRDSEEHEAEAVRALTDEARMLAPDGVRLARNAPEFGRVIDEAIHRARNNYLRLARRDGG</sequence>
<gene>
    <name evidence="1" type="ORF">JIG36_36895</name>
</gene>
<evidence type="ECO:0000313" key="2">
    <source>
        <dbReference type="Proteomes" id="UP000632138"/>
    </source>
</evidence>
<dbReference type="EMBL" id="JAENHP010000018">
    <property type="protein sequence ID" value="MBM2621093.1"/>
    <property type="molecule type" value="Genomic_DNA"/>
</dbReference>
<dbReference type="RefSeq" id="WP_203381084.1">
    <property type="nucleotide sequence ID" value="NZ_JAENHP010000018.1"/>
</dbReference>